<dbReference type="PROSITE" id="PS50102">
    <property type="entry name" value="RRM"/>
    <property type="match status" value="1"/>
</dbReference>
<evidence type="ECO:0000259" key="7">
    <source>
        <dbReference type="PROSITE" id="PS50102"/>
    </source>
</evidence>
<feature type="compositionally biased region" description="Acidic residues" evidence="6">
    <location>
        <begin position="307"/>
        <end position="323"/>
    </location>
</feature>
<dbReference type="PANTHER" id="PTHR31684:SF2">
    <property type="entry name" value="COILED-COIL DOMAIN-CONTAINING PROTEIN 43"/>
    <property type="match status" value="1"/>
</dbReference>
<sequence length="385" mass="44382">MGESDDSDYNVEEYITPTITRHTYNKTDDSYLSDEGDFKESSESENEDSDEVNLEIETQCKLPKVDRNLEKKEGKVENNEPIKTNNRFILYVSNLPPETSKQMLETLFMDCGKIKSVRIPKKRLGNFAFVEMFDIEGLKNGLKLDGKEMGEKKIRVHTGSKIKCPPKFKKMNFHEFLKNKLKSFKIDVGVYHSYLLGILEDNIDEDEKREMLTDIISSLIESDVDILVNEIFEKWSESSTGQKSIQTNAATNAKKSQEAEKVDLAKMLETSAKIAQQSSTQHNRQLTEEEKRIKQQILASYSQTSDKEEDDDEENGENDDDDPNLEKNTNKSDVQKLAKEKREQAKLDSLQKKQKDKEDRAKQKASRDEKKEKRKAAAVKGERRR</sequence>
<feature type="region of interest" description="Disordered" evidence="6">
    <location>
        <begin position="1"/>
        <end position="53"/>
    </location>
</feature>
<dbReference type="Gene3D" id="3.30.70.330">
    <property type="match status" value="1"/>
</dbReference>
<dbReference type="Pfam" id="PF00076">
    <property type="entry name" value="RRM_1"/>
    <property type="match status" value="1"/>
</dbReference>
<evidence type="ECO:0000256" key="5">
    <source>
        <dbReference type="PROSITE-ProRule" id="PRU00176"/>
    </source>
</evidence>
<evidence type="ECO:0000256" key="4">
    <source>
        <dbReference type="ARBA" id="ARBA00023054"/>
    </source>
</evidence>
<accession>A0A9J6CH36</accession>
<evidence type="ECO:0000313" key="9">
    <source>
        <dbReference type="Proteomes" id="UP001107558"/>
    </source>
</evidence>
<dbReference type="InterPro" id="IPR012677">
    <property type="entry name" value="Nucleotide-bd_a/b_plait_sf"/>
</dbReference>
<dbReference type="InterPro" id="IPR037666">
    <property type="entry name" value="CCDC43"/>
</dbReference>
<name>A0A9J6CH36_POLVA</name>
<evidence type="ECO:0000256" key="6">
    <source>
        <dbReference type="SAM" id="MobiDB-lite"/>
    </source>
</evidence>
<evidence type="ECO:0000313" key="8">
    <source>
        <dbReference type="EMBL" id="KAG5681522.1"/>
    </source>
</evidence>
<dbReference type="InterPro" id="IPR035979">
    <property type="entry name" value="RBD_domain_sf"/>
</dbReference>
<feature type="compositionally biased region" description="Acidic residues" evidence="6">
    <location>
        <begin position="43"/>
        <end position="53"/>
    </location>
</feature>
<dbReference type="CDD" id="cd00590">
    <property type="entry name" value="RRM_SF"/>
    <property type="match status" value="1"/>
</dbReference>
<feature type="domain" description="RRM" evidence="7">
    <location>
        <begin position="88"/>
        <end position="161"/>
    </location>
</feature>
<dbReference type="EMBL" id="JADBJN010000001">
    <property type="protein sequence ID" value="KAG5681522.1"/>
    <property type="molecule type" value="Genomic_DNA"/>
</dbReference>
<dbReference type="SUPFAM" id="SSF54928">
    <property type="entry name" value="RNA-binding domain, RBD"/>
    <property type="match status" value="1"/>
</dbReference>
<feature type="region of interest" description="Disordered" evidence="6">
    <location>
        <begin position="300"/>
        <end position="385"/>
    </location>
</feature>
<organism evidence="8 9">
    <name type="scientific">Polypedilum vanderplanki</name>
    <name type="common">Sleeping chironomid midge</name>
    <dbReference type="NCBI Taxonomy" id="319348"/>
    <lineage>
        <taxon>Eukaryota</taxon>
        <taxon>Metazoa</taxon>
        <taxon>Ecdysozoa</taxon>
        <taxon>Arthropoda</taxon>
        <taxon>Hexapoda</taxon>
        <taxon>Insecta</taxon>
        <taxon>Pterygota</taxon>
        <taxon>Neoptera</taxon>
        <taxon>Endopterygota</taxon>
        <taxon>Diptera</taxon>
        <taxon>Nematocera</taxon>
        <taxon>Chironomoidea</taxon>
        <taxon>Chironomidae</taxon>
        <taxon>Chironominae</taxon>
        <taxon>Polypedilum</taxon>
        <taxon>Polypedilum</taxon>
    </lineage>
</organism>
<evidence type="ECO:0000256" key="2">
    <source>
        <dbReference type="ARBA" id="ARBA00016648"/>
    </source>
</evidence>
<dbReference type="PANTHER" id="PTHR31684">
    <property type="entry name" value="COILED-COIL DOMAIN-CONTAINING PROTEIN 43"/>
    <property type="match status" value="1"/>
</dbReference>
<feature type="compositionally biased region" description="Basic residues" evidence="6">
    <location>
        <begin position="372"/>
        <end position="385"/>
    </location>
</feature>
<dbReference type="InterPro" id="IPR000504">
    <property type="entry name" value="RRM_dom"/>
</dbReference>
<comment type="caution">
    <text evidence="8">The sequence shown here is derived from an EMBL/GenBank/DDBJ whole genome shotgun (WGS) entry which is preliminary data.</text>
</comment>
<feature type="compositionally biased region" description="Acidic residues" evidence="6">
    <location>
        <begin position="1"/>
        <end position="11"/>
    </location>
</feature>
<proteinExistence type="inferred from homology"/>
<dbReference type="InterPro" id="IPR058771">
    <property type="entry name" value="PWI_CCDC43"/>
</dbReference>
<dbReference type="SMART" id="SM00360">
    <property type="entry name" value="RRM"/>
    <property type="match status" value="1"/>
</dbReference>
<feature type="compositionally biased region" description="Basic and acidic residues" evidence="6">
    <location>
        <begin position="324"/>
        <end position="371"/>
    </location>
</feature>
<keyword evidence="3 5" id="KW-0694">RNA-binding</keyword>
<keyword evidence="9" id="KW-1185">Reference proteome</keyword>
<dbReference type="GO" id="GO:0003723">
    <property type="term" value="F:RNA binding"/>
    <property type="evidence" value="ECO:0007669"/>
    <property type="project" value="UniProtKB-UniRule"/>
</dbReference>
<dbReference type="Pfam" id="PF26091">
    <property type="entry name" value="PWI_CCDC43"/>
    <property type="match status" value="1"/>
</dbReference>
<protein>
    <recommendedName>
        <fullName evidence="2">Coiled-coil domain-containing protein 43</fullName>
    </recommendedName>
</protein>
<evidence type="ECO:0000256" key="1">
    <source>
        <dbReference type="ARBA" id="ARBA00005305"/>
    </source>
</evidence>
<gene>
    <name evidence="8" type="ORF">PVAND_010948</name>
</gene>
<evidence type="ECO:0000256" key="3">
    <source>
        <dbReference type="ARBA" id="ARBA00022884"/>
    </source>
</evidence>
<dbReference type="Proteomes" id="UP001107558">
    <property type="component" value="Chromosome 1"/>
</dbReference>
<keyword evidence="4" id="KW-0175">Coiled coil</keyword>
<dbReference type="OrthoDB" id="2187466at2759"/>
<reference evidence="8" key="1">
    <citation type="submission" date="2021-03" db="EMBL/GenBank/DDBJ databases">
        <title>Chromosome level genome of the anhydrobiotic midge Polypedilum vanderplanki.</title>
        <authorList>
            <person name="Yoshida Y."/>
            <person name="Kikawada T."/>
            <person name="Gusev O."/>
        </authorList>
    </citation>
    <scope>NUCLEOTIDE SEQUENCE</scope>
    <source>
        <strain evidence="8">NIAS01</strain>
        <tissue evidence="8">Whole body or cell culture</tissue>
    </source>
</reference>
<dbReference type="AlphaFoldDB" id="A0A9J6CH36"/>
<comment type="similarity">
    <text evidence="1">Belongs to the CCDC43 family.</text>
</comment>